<evidence type="ECO:0000259" key="1">
    <source>
        <dbReference type="PROSITE" id="PS50123"/>
    </source>
</evidence>
<dbReference type="Gene3D" id="3.40.50.150">
    <property type="entry name" value="Vaccinia Virus protein VP39"/>
    <property type="match status" value="1"/>
</dbReference>
<accession>A0A841R947</accession>
<reference evidence="2 3" key="1">
    <citation type="submission" date="2020-08" db="EMBL/GenBank/DDBJ databases">
        <title>Genomic Encyclopedia of Type Strains, Phase IV (KMG-IV): sequencing the most valuable type-strain genomes for metagenomic binning, comparative biology and taxonomic classification.</title>
        <authorList>
            <person name="Goeker M."/>
        </authorList>
    </citation>
    <scope>NUCLEOTIDE SEQUENCE [LARGE SCALE GENOMIC DNA]</scope>
    <source>
        <strain evidence="2 3">DSM 2461</strain>
    </source>
</reference>
<feature type="domain" description="CheR-type methyltransferase" evidence="1">
    <location>
        <begin position="1"/>
        <end position="267"/>
    </location>
</feature>
<comment type="caution">
    <text evidence="2">The sequence shown here is derived from an EMBL/GenBank/DDBJ whole genome shotgun (WGS) entry which is preliminary data.</text>
</comment>
<evidence type="ECO:0000313" key="3">
    <source>
        <dbReference type="Proteomes" id="UP000587760"/>
    </source>
</evidence>
<sequence length="461" mass="53080">MNAGDFHKLNAYILRATGMNVPESNVSTVENFVKIRMEEQALDLPAYLNLLDRDLGERDLFFNSITINETYFFREEKQFKALRDFFIPRWNERGGEPLRLWSASCSSGEEPLSLYALLKEFSRRPFTLTASDISGRMLEVFSRGSYRYTAFRHDGEEFRDLLDRAIKDREEKSFSVEGAVLEEIDRKQINVFSDSFDGLPDMDLIFFRNTLIYMSPDNKKKIIGRLAGKLKEEGVLFLSVSETALISDPALELEEWHGVYFFRKKAPLKVAEKTAPVPASSARGSVSLETAVRHRLPEDDLELCRRINRYRGRGKICPPEDSGLVCQYVNLAAAVENQDLEEASEFLGKDRELSRFPGLFHFFSGYLAYSKGCNEEAAAHFRSSVEACPKLWPSRYYLLRSGGRELNKEEKLENLEAALEQIRRYISADRYDFQFLLEGFNARYFELICNREREQLASGSV</sequence>
<proteinExistence type="predicted"/>
<dbReference type="Pfam" id="PF01739">
    <property type="entry name" value="CheR"/>
    <property type="match status" value="1"/>
</dbReference>
<dbReference type="PANTHER" id="PTHR24422:SF10">
    <property type="entry name" value="CHEMOTAXIS PROTEIN METHYLTRANSFERASE 2"/>
    <property type="match status" value="1"/>
</dbReference>
<gene>
    <name evidence="2" type="ORF">HNR50_003515</name>
</gene>
<keyword evidence="2" id="KW-0489">Methyltransferase</keyword>
<dbReference type="GO" id="GO:0008983">
    <property type="term" value="F:protein-glutamate O-methyltransferase activity"/>
    <property type="evidence" value="ECO:0007669"/>
    <property type="project" value="UniProtKB-EC"/>
</dbReference>
<dbReference type="InterPro" id="IPR022642">
    <property type="entry name" value="CheR_C"/>
</dbReference>
<name>A0A841R947_9SPIO</name>
<dbReference type="EC" id="2.1.1.80" evidence="2"/>
<evidence type="ECO:0000313" key="2">
    <source>
        <dbReference type="EMBL" id="MBB6481834.1"/>
    </source>
</evidence>
<dbReference type="PANTHER" id="PTHR24422">
    <property type="entry name" value="CHEMOTAXIS PROTEIN METHYLTRANSFERASE"/>
    <property type="match status" value="1"/>
</dbReference>
<dbReference type="Proteomes" id="UP000587760">
    <property type="component" value="Unassembled WGS sequence"/>
</dbReference>
<dbReference type="InterPro" id="IPR050903">
    <property type="entry name" value="Bact_Chemotaxis_MeTrfase"/>
</dbReference>
<keyword evidence="2" id="KW-0808">Transferase</keyword>
<dbReference type="SUPFAM" id="SSF53335">
    <property type="entry name" value="S-adenosyl-L-methionine-dependent methyltransferases"/>
    <property type="match status" value="1"/>
</dbReference>
<dbReference type="AlphaFoldDB" id="A0A841R947"/>
<keyword evidence="3" id="KW-1185">Reference proteome</keyword>
<dbReference type="InterPro" id="IPR029063">
    <property type="entry name" value="SAM-dependent_MTases_sf"/>
</dbReference>
<dbReference type="SMART" id="SM00138">
    <property type="entry name" value="MeTrc"/>
    <property type="match status" value="1"/>
</dbReference>
<dbReference type="InterPro" id="IPR000780">
    <property type="entry name" value="CheR_MeTrfase"/>
</dbReference>
<dbReference type="PROSITE" id="PS50123">
    <property type="entry name" value="CHER"/>
    <property type="match status" value="1"/>
</dbReference>
<protein>
    <submittedName>
        <fullName evidence="2">Chemotaxis protein methyltransferase CheR</fullName>
        <ecNumber evidence="2">2.1.1.80</ecNumber>
    </submittedName>
</protein>
<dbReference type="GO" id="GO:0032259">
    <property type="term" value="P:methylation"/>
    <property type="evidence" value="ECO:0007669"/>
    <property type="project" value="UniProtKB-KW"/>
</dbReference>
<dbReference type="EMBL" id="JACHGJ010000008">
    <property type="protein sequence ID" value="MBB6481834.1"/>
    <property type="molecule type" value="Genomic_DNA"/>
</dbReference>
<dbReference type="RefSeq" id="WP_184748071.1">
    <property type="nucleotide sequence ID" value="NZ_JACHGJ010000008.1"/>
</dbReference>
<dbReference type="PRINTS" id="PR00996">
    <property type="entry name" value="CHERMTFRASE"/>
</dbReference>
<organism evidence="2 3">
    <name type="scientific">Spirochaeta isovalerica</name>
    <dbReference type="NCBI Taxonomy" id="150"/>
    <lineage>
        <taxon>Bacteria</taxon>
        <taxon>Pseudomonadati</taxon>
        <taxon>Spirochaetota</taxon>
        <taxon>Spirochaetia</taxon>
        <taxon>Spirochaetales</taxon>
        <taxon>Spirochaetaceae</taxon>
        <taxon>Spirochaeta</taxon>
    </lineage>
</organism>